<feature type="compositionally biased region" description="Basic and acidic residues" evidence="2">
    <location>
        <begin position="13"/>
        <end position="24"/>
    </location>
</feature>
<comment type="function">
    <text evidence="1">May be involved in the formation or repair of [Fe-S] clusters present in iron-sulfur proteins.</text>
</comment>
<accession>D1A5C9</accession>
<dbReference type="GO" id="GO:0005506">
    <property type="term" value="F:iron ion binding"/>
    <property type="evidence" value="ECO:0007669"/>
    <property type="project" value="InterPro"/>
</dbReference>
<protein>
    <submittedName>
        <fullName evidence="4">Nitrogen-fixing NifU domain protein</fullName>
    </submittedName>
</protein>
<evidence type="ECO:0000256" key="2">
    <source>
        <dbReference type="SAM" id="MobiDB-lite"/>
    </source>
</evidence>
<feature type="domain" description="NIF system FeS cluster assembly NifU C-terminal" evidence="3">
    <location>
        <begin position="117"/>
        <end position="178"/>
    </location>
</feature>
<sequence>MAETALLGGQAERPGKTPPEDGAERPGGNRLDDREVTERLQALEEILAHLERLPGPTAETALDAVALLTQVYGEALARVMDRLAAHPDLAGALAADDLVGHLLGLHGVHPVPVAERITRALADIRPHLRARGGDAELIAVSDGVARVRLSARGCGSSAAQLRQAVEAAIGAAAPELSGIEQVTDPPARPAAFVPAEALLRKPEGAR</sequence>
<dbReference type="RefSeq" id="WP_012854896.1">
    <property type="nucleotide sequence ID" value="NC_013510.1"/>
</dbReference>
<name>D1A5C9_THECD</name>
<gene>
    <name evidence="4" type="ordered locus">Tcur_4593</name>
</gene>
<dbReference type="SUPFAM" id="SSF117916">
    <property type="entry name" value="Fe-S cluster assembly (FSCA) domain-like"/>
    <property type="match status" value="1"/>
</dbReference>
<reference evidence="4 5" key="1">
    <citation type="journal article" date="2011" name="Stand. Genomic Sci.">
        <title>Complete genome sequence of Thermomonospora curvata type strain (B9).</title>
        <authorList>
            <person name="Chertkov O."/>
            <person name="Sikorski J."/>
            <person name="Nolan M."/>
            <person name="Lapidus A."/>
            <person name="Lucas S."/>
            <person name="Del Rio T.G."/>
            <person name="Tice H."/>
            <person name="Cheng J.F."/>
            <person name="Goodwin L."/>
            <person name="Pitluck S."/>
            <person name="Liolios K."/>
            <person name="Ivanova N."/>
            <person name="Mavromatis K."/>
            <person name="Mikhailova N."/>
            <person name="Ovchinnikova G."/>
            <person name="Pati A."/>
            <person name="Chen A."/>
            <person name="Palaniappan K."/>
            <person name="Djao O.D."/>
            <person name="Land M."/>
            <person name="Hauser L."/>
            <person name="Chang Y.J."/>
            <person name="Jeffries C.D."/>
            <person name="Brettin T."/>
            <person name="Han C."/>
            <person name="Detter J.C."/>
            <person name="Rohde M."/>
            <person name="Goker M."/>
            <person name="Woyke T."/>
            <person name="Bristow J."/>
            <person name="Eisen J.A."/>
            <person name="Markowitz V."/>
            <person name="Hugenholtz P."/>
            <person name="Klenk H.P."/>
            <person name="Kyrpides N.C."/>
        </authorList>
    </citation>
    <scope>NUCLEOTIDE SEQUENCE [LARGE SCALE GENOMIC DNA]</scope>
    <source>
        <strain evidence="5">ATCC 19995 / DSM 43183 / JCM 3096 / KCTC 9072 / NBRC 15933 / NCIMB 10081 / Henssen B9</strain>
    </source>
</reference>
<evidence type="ECO:0000256" key="1">
    <source>
        <dbReference type="ARBA" id="ARBA00049958"/>
    </source>
</evidence>
<dbReference type="STRING" id="471852.Tcur_4593"/>
<dbReference type="Gene3D" id="3.30.300.130">
    <property type="entry name" value="Fe-S cluster assembly (FSCA)"/>
    <property type="match status" value="1"/>
</dbReference>
<dbReference type="EMBL" id="CP001738">
    <property type="protein sequence ID" value="ACZ00115.1"/>
    <property type="molecule type" value="Genomic_DNA"/>
</dbReference>
<dbReference type="HOGENOM" id="CLU_106183_0_0_11"/>
<dbReference type="GO" id="GO:0051536">
    <property type="term" value="F:iron-sulfur cluster binding"/>
    <property type="evidence" value="ECO:0007669"/>
    <property type="project" value="InterPro"/>
</dbReference>
<dbReference type="InterPro" id="IPR034904">
    <property type="entry name" value="FSCA_dom_sf"/>
</dbReference>
<dbReference type="Proteomes" id="UP000001918">
    <property type="component" value="Chromosome"/>
</dbReference>
<dbReference type="KEGG" id="tcu:Tcur_4593"/>
<dbReference type="Pfam" id="PF01106">
    <property type="entry name" value="NifU"/>
    <property type="match status" value="1"/>
</dbReference>
<dbReference type="AlphaFoldDB" id="D1A5C9"/>
<evidence type="ECO:0000313" key="4">
    <source>
        <dbReference type="EMBL" id="ACZ00115.1"/>
    </source>
</evidence>
<organism evidence="4 5">
    <name type="scientific">Thermomonospora curvata (strain ATCC 19995 / DSM 43183 / JCM 3096 / KCTC 9072 / NBRC 15933 / NCIMB 10081 / Henssen B9)</name>
    <dbReference type="NCBI Taxonomy" id="471852"/>
    <lineage>
        <taxon>Bacteria</taxon>
        <taxon>Bacillati</taxon>
        <taxon>Actinomycetota</taxon>
        <taxon>Actinomycetes</taxon>
        <taxon>Streptosporangiales</taxon>
        <taxon>Thermomonosporaceae</taxon>
        <taxon>Thermomonospora</taxon>
    </lineage>
</organism>
<feature type="region of interest" description="Disordered" evidence="2">
    <location>
        <begin position="1"/>
        <end position="33"/>
    </location>
</feature>
<dbReference type="eggNOG" id="COG0694">
    <property type="taxonomic scope" value="Bacteria"/>
</dbReference>
<evidence type="ECO:0000313" key="5">
    <source>
        <dbReference type="Proteomes" id="UP000001918"/>
    </source>
</evidence>
<evidence type="ECO:0000259" key="3">
    <source>
        <dbReference type="Pfam" id="PF01106"/>
    </source>
</evidence>
<keyword evidence="5" id="KW-1185">Reference proteome</keyword>
<dbReference type="GO" id="GO:0016226">
    <property type="term" value="P:iron-sulfur cluster assembly"/>
    <property type="evidence" value="ECO:0007669"/>
    <property type="project" value="InterPro"/>
</dbReference>
<proteinExistence type="predicted"/>
<dbReference type="OrthoDB" id="4320373at2"/>
<dbReference type="InterPro" id="IPR001075">
    <property type="entry name" value="NIF_FeS_clus_asmbl_NifU_C"/>
</dbReference>